<reference evidence="2 3" key="1">
    <citation type="submission" date="2023-08" db="EMBL/GenBank/DDBJ databases">
        <title>The draft genome sequence of Paracraurococcus sp. LOR1-02.</title>
        <authorList>
            <person name="Kingkaew E."/>
            <person name="Tanasupawat S."/>
        </authorList>
    </citation>
    <scope>NUCLEOTIDE SEQUENCE [LARGE SCALE GENOMIC DNA]</scope>
    <source>
        <strain evidence="2 3">LOR1-02</strain>
    </source>
</reference>
<keyword evidence="1" id="KW-1133">Transmembrane helix</keyword>
<evidence type="ECO:0000256" key="1">
    <source>
        <dbReference type="SAM" id="Phobius"/>
    </source>
</evidence>
<proteinExistence type="predicted"/>
<gene>
    <name evidence="2" type="ORF">Q7A36_10495</name>
</gene>
<dbReference type="RefSeq" id="WP_305103635.1">
    <property type="nucleotide sequence ID" value="NZ_JAUTWS010000008.1"/>
</dbReference>
<evidence type="ECO:0000313" key="3">
    <source>
        <dbReference type="Proteomes" id="UP001243009"/>
    </source>
</evidence>
<sequence>MARETVLAERRQPEDLNPRIVVIVGLGTLGLVFATLGLAWLFQDLVGISGPSAQPPTRFAPPRLQSDPAGELRDYQAAQAARLSAYAWVDRERGQVRIPIGRAMEMVAARGAEAFAPLDPPRQPDPRR</sequence>
<evidence type="ECO:0000313" key="2">
    <source>
        <dbReference type="EMBL" id="MDO9708769.1"/>
    </source>
</evidence>
<keyword evidence="1" id="KW-0472">Membrane</keyword>
<protein>
    <submittedName>
        <fullName evidence="2">Uncharacterized protein</fullName>
    </submittedName>
</protein>
<keyword evidence="1" id="KW-0812">Transmembrane</keyword>
<comment type="caution">
    <text evidence="2">The sequence shown here is derived from an EMBL/GenBank/DDBJ whole genome shotgun (WGS) entry which is preliminary data.</text>
</comment>
<keyword evidence="3" id="KW-1185">Reference proteome</keyword>
<dbReference type="EMBL" id="JAUTWS010000008">
    <property type="protein sequence ID" value="MDO9708769.1"/>
    <property type="molecule type" value="Genomic_DNA"/>
</dbReference>
<accession>A0ABT9DY16</accession>
<name>A0ABT9DY16_9PROT</name>
<organism evidence="2 3">
    <name type="scientific">Paracraurococcus lichenis</name>
    <dbReference type="NCBI Taxonomy" id="3064888"/>
    <lineage>
        <taxon>Bacteria</taxon>
        <taxon>Pseudomonadati</taxon>
        <taxon>Pseudomonadota</taxon>
        <taxon>Alphaproteobacteria</taxon>
        <taxon>Acetobacterales</taxon>
        <taxon>Roseomonadaceae</taxon>
        <taxon>Paracraurococcus</taxon>
    </lineage>
</organism>
<feature type="transmembrane region" description="Helical" evidence="1">
    <location>
        <begin position="20"/>
        <end position="42"/>
    </location>
</feature>
<dbReference type="Proteomes" id="UP001243009">
    <property type="component" value="Unassembled WGS sequence"/>
</dbReference>